<feature type="transmembrane region" description="Helical" evidence="2">
    <location>
        <begin position="139"/>
        <end position="158"/>
    </location>
</feature>
<feature type="region of interest" description="Disordered" evidence="1">
    <location>
        <begin position="340"/>
        <end position="376"/>
    </location>
</feature>
<feature type="transmembrane region" description="Helical" evidence="2">
    <location>
        <begin position="192"/>
        <end position="215"/>
    </location>
</feature>
<keyword evidence="4" id="KW-0808">Transferase</keyword>
<keyword evidence="2" id="KW-1133">Transmembrane helix</keyword>
<dbReference type="InterPro" id="IPR052734">
    <property type="entry name" value="Nod_factor_acetyltransferase"/>
</dbReference>
<protein>
    <submittedName>
        <fullName evidence="4">Acyltransferase family protein</fullName>
    </submittedName>
</protein>
<sequence>MTVTAPARTSGPAAPARDPLLDNAKFLAIVLVVSGHLVEDLRDVPAAHALYFYVYLFHMPLFIVISGYLSRNFTFSAGKARKLISGLAVPYVIFEVAYSLPRWFLYGKLEISLLDPYYLTWFLMSLFLWRLSTPVWQQLRHPLVVAVGLSLLSGTSALPDELSMNRTFGLLPFYVLGLMLTPGHLEMLRGRVAAITGGAVLAAALAGAFAVHRLVPTEWIRWRHSNHQIGVDDLTGTLIRLAMLAAGFLLVLAFLALTPDRRTWFSGLGAATMYAYLLHGFAVKVTERFHDALVNPLGVAAMVALGAVLAALLCTSPVRRAFRWAVEPDVSWAFTTLRRPGQRRGRRPGRRRAELPGPHGRFPGDGAEHGEARNPG</sequence>
<dbReference type="EMBL" id="VYTZ01000004">
    <property type="protein sequence ID" value="KAA9379245.1"/>
    <property type="molecule type" value="Genomic_DNA"/>
</dbReference>
<feature type="compositionally biased region" description="Basic and acidic residues" evidence="1">
    <location>
        <begin position="366"/>
        <end position="376"/>
    </location>
</feature>
<feature type="transmembrane region" description="Helical" evidence="2">
    <location>
        <begin position="164"/>
        <end position="180"/>
    </location>
</feature>
<evidence type="ECO:0000313" key="4">
    <source>
        <dbReference type="EMBL" id="KAA9379245.1"/>
    </source>
</evidence>
<dbReference type="Proteomes" id="UP000327011">
    <property type="component" value="Unassembled WGS sequence"/>
</dbReference>
<keyword evidence="2" id="KW-0812">Transmembrane</keyword>
<evidence type="ECO:0000259" key="3">
    <source>
        <dbReference type="Pfam" id="PF01757"/>
    </source>
</evidence>
<dbReference type="GO" id="GO:0016747">
    <property type="term" value="F:acyltransferase activity, transferring groups other than amino-acyl groups"/>
    <property type="evidence" value="ECO:0007669"/>
    <property type="project" value="InterPro"/>
</dbReference>
<feature type="transmembrane region" description="Helical" evidence="2">
    <location>
        <begin position="50"/>
        <end position="71"/>
    </location>
</feature>
<keyword evidence="5" id="KW-1185">Reference proteome</keyword>
<evidence type="ECO:0000313" key="5">
    <source>
        <dbReference type="Proteomes" id="UP000327011"/>
    </source>
</evidence>
<feature type="transmembrane region" description="Helical" evidence="2">
    <location>
        <begin position="235"/>
        <end position="257"/>
    </location>
</feature>
<dbReference type="AlphaFoldDB" id="A0A5J5K7H4"/>
<name>A0A5J5K7H4_9ACTN</name>
<feature type="transmembrane region" description="Helical" evidence="2">
    <location>
        <begin position="116"/>
        <end position="132"/>
    </location>
</feature>
<dbReference type="PANTHER" id="PTHR37312">
    <property type="entry name" value="MEMBRANE-BOUND ACYLTRANSFERASE YKRP-RELATED"/>
    <property type="match status" value="1"/>
</dbReference>
<dbReference type="Pfam" id="PF01757">
    <property type="entry name" value="Acyl_transf_3"/>
    <property type="match status" value="1"/>
</dbReference>
<feature type="transmembrane region" description="Helical" evidence="2">
    <location>
        <begin position="83"/>
        <end position="104"/>
    </location>
</feature>
<comment type="caution">
    <text evidence="4">The sequence shown here is derived from an EMBL/GenBank/DDBJ whole genome shotgun (WGS) entry which is preliminary data.</text>
</comment>
<organism evidence="4 5">
    <name type="scientific">Microbispora cellulosiformans</name>
    <dbReference type="NCBI Taxonomy" id="2614688"/>
    <lineage>
        <taxon>Bacteria</taxon>
        <taxon>Bacillati</taxon>
        <taxon>Actinomycetota</taxon>
        <taxon>Actinomycetes</taxon>
        <taxon>Streptosporangiales</taxon>
        <taxon>Streptosporangiaceae</taxon>
        <taxon>Microbispora</taxon>
    </lineage>
</organism>
<dbReference type="RefSeq" id="WP_150933841.1">
    <property type="nucleotide sequence ID" value="NZ_VYTZ01000004.1"/>
</dbReference>
<feature type="domain" description="Acyltransferase 3" evidence="3">
    <location>
        <begin position="21"/>
        <end position="313"/>
    </location>
</feature>
<keyword evidence="4" id="KW-0012">Acyltransferase</keyword>
<proteinExistence type="predicted"/>
<feature type="transmembrane region" description="Helical" evidence="2">
    <location>
        <begin position="264"/>
        <end position="282"/>
    </location>
</feature>
<dbReference type="PANTHER" id="PTHR37312:SF1">
    <property type="entry name" value="MEMBRANE-BOUND ACYLTRANSFERASE YKRP-RELATED"/>
    <property type="match status" value="1"/>
</dbReference>
<keyword evidence="2" id="KW-0472">Membrane</keyword>
<evidence type="ECO:0000256" key="1">
    <source>
        <dbReference type="SAM" id="MobiDB-lite"/>
    </source>
</evidence>
<feature type="transmembrane region" description="Helical" evidence="2">
    <location>
        <begin position="294"/>
        <end position="314"/>
    </location>
</feature>
<feature type="compositionally biased region" description="Basic residues" evidence="1">
    <location>
        <begin position="340"/>
        <end position="350"/>
    </location>
</feature>
<evidence type="ECO:0000256" key="2">
    <source>
        <dbReference type="SAM" id="Phobius"/>
    </source>
</evidence>
<reference evidence="4 5" key="1">
    <citation type="submission" date="2019-09" db="EMBL/GenBank/DDBJ databases">
        <title>Screening of Novel Bioactive Compounds from Soil-Associated.</title>
        <authorList>
            <person name="Gong X."/>
        </authorList>
    </citation>
    <scope>NUCLEOTIDE SEQUENCE [LARGE SCALE GENOMIC DNA]</scope>
    <source>
        <strain evidence="4 5">Gxj-6</strain>
    </source>
</reference>
<dbReference type="InterPro" id="IPR002656">
    <property type="entry name" value="Acyl_transf_3_dom"/>
</dbReference>
<gene>
    <name evidence="4" type="ORF">F5972_13825</name>
</gene>
<accession>A0A5J5K7H4</accession>